<dbReference type="CDD" id="cd22908">
    <property type="entry name" value="HFD_NFYC-like"/>
    <property type="match status" value="1"/>
</dbReference>
<organism evidence="9 10">
    <name type="scientific">Cronartium quercuum f. sp. fusiforme G11</name>
    <dbReference type="NCBI Taxonomy" id="708437"/>
    <lineage>
        <taxon>Eukaryota</taxon>
        <taxon>Fungi</taxon>
        <taxon>Dikarya</taxon>
        <taxon>Basidiomycota</taxon>
        <taxon>Pucciniomycotina</taxon>
        <taxon>Pucciniomycetes</taxon>
        <taxon>Pucciniales</taxon>
        <taxon>Coleosporiaceae</taxon>
        <taxon>Cronartium</taxon>
    </lineage>
</organism>
<feature type="region of interest" description="Disordered" evidence="7">
    <location>
        <begin position="158"/>
        <end position="222"/>
    </location>
</feature>
<evidence type="ECO:0000313" key="9">
    <source>
        <dbReference type="EMBL" id="KAG0144057.1"/>
    </source>
</evidence>
<dbReference type="GO" id="GO:0016602">
    <property type="term" value="C:CCAAT-binding factor complex"/>
    <property type="evidence" value="ECO:0007669"/>
    <property type="project" value="TreeGrafter"/>
</dbReference>
<feature type="compositionally biased region" description="Pro residues" evidence="7">
    <location>
        <begin position="1"/>
        <end position="10"/>
    </location>
</feature>
<feature type="region of interest" description="Disordered" evidence="7">
    <location>
        <begin position="391"/>
        <end position="441"/>
    </location>
</feature>
<dbReference type="AlphaFoldDB" id="A0A9P6NEC9"/>
<dbReference type="PANTHER" id="PTHR10252">
    <property type="entry name" value="HISTONE-LIKE TRANSCRIPTION FACTOR CCAAT-RELATED"/>
    <property type="match status" value="1"/>
</dbReference>
<keyword evidence="2" id="KW-0805">Transcription regulation</keyword>
<dbReference type="SUPFAM" id="SSF47113">
    <property type="entry name" value="Histone-fold"/>
    <property type="match status" value="1"/>
</dbReference>
<evidence type="ECO:0000256" key="4">
    <source>
        <dbReference type="ARBA" id="ARBA00023163"/>
    </source>
</evidence>
<reference evidence="9" key="1">
    <citation type="submission" date="2013-11" db="EMBL/GenBank/DDBJ databases">
        <title>Genome sequence of the fusiform rust pathogen reveals effectors for host alternation and coevolution with pine.</title>
        <authorList>
            <consortium name="DOE Joint Genome Institute"/>
            <person name="Smith K."/>
            <person name="Pendleton A."/>
            <person name="Kubisiak T."/>
            <person name="Anderson C."/>
            <person name="Salamov A."/>
            <person name="Aerts A."/>
            <person name="Riley R."/>
            <person name="Clum A."/>
            <person name="Lindquist E."/>
            <person name="Ence D."/>
            <person name="Campbell M."/>
            <person name="Kronenberg Z."/>
            <person name="Feau N."/>
            <person name="Dhillon B."/>
            <person name="Hamelin R."/>
            <person name="Burleigh J."/>
            <person name="Smith J."/>
            <person name="Yandell M."/>
            <person name="Nelson C."/>
            <person name="Grigoriev I."/>
            <person name="Davis J."/>
        </authorList>
    </citation>
    <scope>NUCLEOTIDE SEQUENCE</scope>
    <source>
        <strain evidence="9">G11</strain>
    </source>
</reference>
<evidence type="ECO:0000256" key="6">
    <source>
        <dbReference type="ARBA" id="ARBA00038129"/>
    </source>
</evidence>
<dbReference type="Proteomes" id="UP000886653">
    <property type="component" value="Unassembled WGS sequence"/>
</dbReference>
<dbReference type="OrthoDB" id="1272441at2759"/>
<keyword evidence="10" id="KW-1185">Reference proteome</keyword>
<evidence type="ECO:0000259" key="8">
    <source>
        <dbReference type="Pfam" id="PF00808"/>
    </source>
</evidence>
<evidence type="ECO:0000256" key="1">
    <source>
        <dbReference type="ARBA" id="ARBA00004123"/>
    </source>
</evidence>
<dbReference type="Gene3D" id="1.10.20.10">
    <property type="entry name" value="Histone, subunit A"/>
    <property type="match status" value="1"/>
</dbReference>
<evidence type="ECO:0000256" key="2">
    <source>
        <dbReference type="ARBA" id="ARBA00023015"/>
    </source>
</evidence>
<feature type="region of interest" description="Disordered" evidence="7">
    <location>
        <begin position="263"/>
        <end position="328"/>
    </location>
</feature>
<protein>
    <recommendedName>
        <fullName evidence="8">Transcription factor CBF/NF-Y/archaeal histone domain-containing protein</fullName>
    </recommendedName>
</protein>
<feature type="region of interest" description="Disordered" evidence="7">
    <location>
        <begin position="1"/>
        <end position="25"/>
    </location>
</feature>
<comment type="subcellular location">
    <subcellularLocation>
        <location evidence="1">Nucleus</location>
    </subcellularLocation>
</comment>
<proteinExistence type="inferred from homology"/>
<dbReference type="InterPro" id="IPR009072">
    <property type="entry name" value="Histone-fold"/>
</dbReference>
<dbReference type="InterPro" id="IPR050568">
    <property type="entry name" value="Transcr_DNA_Rep_Reg"/>
</dbReference>
<dbReference type="GO" id="GO:0000978">
    <property type="term" value="F:RNA polymerase II cis-regulatory region sequence-specific DNA binding"/>
    <property type="evidence" value="ECO:0007669"/>
    <property type="project" value="TreeGrafter"/>
</dbReference>
<evidence type="ECO:0000313" key="10">
    <source>
        <dbReference type="Proteomes" id="UP000886653"/>
    </source>
</evidence>
<dbReference type="GO" id="GO:0001228">
    <property type="term" value="F:DNA-binding transcription activator activity, RNA polymerase II-specific"/>
    <property type="evidence" value="ECO:0007669"/>
    <property type="project" value="TreeGrafter"/>
</dbReference>
<feature type="compositionally biased region" description="Acidic residues" evidence="7">
    <location>
        <begin position="270"/>
        <end position="282"/>
    </location>
</feature>
<gene>
    <name evidence="9" type="ORF">CROQUDRAFT_95459</name>
</gene>
<evidence type="ECO:0000256" key="7">
    <source>
        <dbReference type="SAM" id="MobiDB-lite"/>
    </source>
</evidence>
<dbReference type="EMBL" id="MU167303">
    <property type="protein sequence ID" value="KAG0144057.1"/>
    <property type="molecule type" value="Genomic_DNA"/>
</dbReference>
<comment type="similarity">
    <text evidence="6">Belongs to the NFYC/HAP5 subunit family.</text>
</comment>
<sequence length="489" mass="53533">MEGSPVPDPPTQSTSTNPLAAGAQFKPKSTTTSRTFLSEFWTHVTNHAEGYEADFKDCQIPLARIKKLMKTDPEINVGSELLRTFDGRLARLKLQMVATEVSVLLDKACEIFINEITVRAFLVANASNRRTVLKGDIAAAISKSEMFDFLIDIVPGQEEPTLDDAPASPTSPTSNCAPFPPKPSKKRARPFAPSSPIQPDPKLKKRKGPSRPNRNLLPEEVAVPIPEAERIAQHQRSEAVPIPDSELATPTWDLAVPMSQNGQRVLSPLGEEEEKPEIDGPGDWEIAVPIDQADPPESPSPSPPWEMAVPISGAPNPSAPHQSPSAARTWERAIPITQPTRPTDQRLTVPQQNLTWEKAVPISPPNSNPVPRHPKGWELAVPIVEYETECNRATSRPSRLLPHERAVPIEQSPSPAPSSPSQRTPHHFRPPSTSSSRDLLIDPALLDMKAVVHDRRPSTAQTSAFHRTLSGPSAHVVDHTIVVKEEEAE</sequence>
<keyword evidence="5" id="KW-0539">Nucleus</keyword>
<name>A0A9P6NEC9_9BASI</name>
<dbReference type="FunFam" id="1.10.20.10:FF:000062">
    <property type="entry name" value="Nuclear transcription factor Y subunit C"/>
    <property type="match status" value="1"/>
</dbReference>
<keyword evidence="4" id="KW-0804">Transcription</keyword>
<dbReference type="PANTHER" id="PTHR10252:SF8">
    <property type="entry name" value="NUCLEAR TRANSCRIPTION FACTOR Y SUBUNIT GAMMA"/>
    <property type="match status" value="1"/>
</dbReference>
<accession>A0A9P6NEC9</accession>
<evidence type="ECO:0000256" key="5">
    <source>
        <dbReference type="ARBA" id="ARBA00023242"/>
    </source>
</evidence>
<evidence type="ECO:0000256" key="3">
    <source>
        <dbReference type="ARBA" id="ARBA00023125"/>
    </source>
</evidence>
<keyword evidence="3" id="KW-0238">DNA-binding</keyword>
<feature type="domain" description="Transcription factor CBF/NF-Y/archaeal histone" evidence="8">
    <location>
        <begin position="97"/>
        <end position="141"/>
    </location>
</feature>
<feature type="region of interest" description="Disordered" evidence="7">
    <location>
        <begin position="355"/>
        <end position="374"/>
    </location>
</feature>
<dbReference type="Pfam" id="PF00808">
    <property type="entry name" value="CBFD_NFYB_HMF"/>
    <property type="match status" value="1"/>
</dbReference>
<dbReference type="GO" id="GO:0046982">
    <property type="term" value="F:protein heterodimerization activity"/>
    <property type="evidence" value="ECO:0007669"/>
    <property type="project" value="InterPro"/>
</dbReference>
<comment type="caution">
    <text evidence="9">The sequence shown here is derived from an EMBL/GenBank/DDBJ whole genome shotgun (WGS) entry which is preliminary data.</text>
</comment>
<dbReference type="InterPro" id="IPR003958">
    <property type="entry name" value="CBFA_NFYB_domain"/>
</dbReference>